<dbReference type="InterPro" id="IPR043160">
    <property type="entry name" value="Dynein_C_barrel"/>
</dbReference>
<dbReference type="PANTHER" id="PTHR22878">
    <property type="entry name" value="DYNEIN HEAVY CHAIN 6, AXONEMAL-LIKE-RELATED"/>
    <property type="match status" value="1"/>
</dbReference>
<organism evidence="3 4">
    <name type="scientific">Plakobranchus ocellatus</name>
    <dbReference type="NCBI Taxonomy" id="259542"/>
    <lineage>
        <taxon>Eukaryota</taxon>
        <taxon>Metazoa</taxon>
        <taxon>Spiralia</taxon>
        <taxon>Lophotrochozoa</taxon>
        <taxon>Mollusca</taxon>
        <taxon>Gastropoda</taxon>
        <taxon>Heterobranchia</taxon>
        <taxon>Euthyneura</taxon>
        <taxon>Panpulmonata</taxon>
        <taxon>Sacoglossa</taxon>
        <taxon>Placobranchoidea</taxon>
        <taxon>Plakobranchidae</taxon>
        <taxon>Plakobranchus</taxon>
    </lineage>
</organism>
<keyword evidence="4" id="KW-1185">Reference proteome</keyword>
<dbReference type="AlphaFoldDB" id="A0AAV4AN64"/>
<reference evidence="3 4" key="1">
    <citation type="journal article" date="2021" name="Elife">
        <title>Chloroplast acquisition without the gene transfer in kleptoplastic sea slugs, Plakobranchus ocellatus.</title>
        <authorList>
            <person name="Maeda T."/>
            <person name="Takahashi S."/>
            <person name="Yoshida T."/>
            <person name="Shimamura S."/>
            <person name="Takaki Y."/>
            <person name="Nagai Y."/>
            <person name="Toyoda A."/>
            <person name="Suzuki Y."/>
            <person name="Arimoto A."/>
            <person name="Ishii H."/>
            <person name="Satoh N."/>
            <person name="Nishiyama T."/>
            <person name="Hasebe M."/>
            <person name="Maruyama T."/>
            <person name="Minagawa J."/>
            <person name="Obokata J."/>
            <person name="Shigenobu S."/>
        </authorList>
    </citation>
    <scope>NUCLEOTIDE SEQUENCE [LARGE SCALE GENOMIC DNA]</scope>
</reference>
<dbReference type="GO" id="GO:0045505">
    <property type="term" value="F:dynein intermediate chain binding"/>
    <property type="evidence" value="ECO:0007669"/>
    <property type="project" value="InterPro"/>
</dbReference>
<evidence type="ECO:0000259" key="2">
    <source>
        <dbReference type="Pfam" id="PF18199"/>
    </source>
</evidence>
<name>A0AAV4AN64_9GAST</name>
<protein>
    <submittedName>
        <fullName evidence="3">Dynein heavy chain 10, axonemal</fullName>
    </submittedName>
</protein>
<accession>A0AAV4AN64</accession>
<feature type="domain" description="Dynein heavy chain C-terminal" evidence="2">
    <location>
        <begin position="98"/>
        <end position="160"/>
    </location>
</feature>
<evidence type="ECO:0000313" key="3">
    <source>
        <dbReference type="EMBL" id="GFO07649.1"/>
    </source>
</evidence>
<dbReference type="Pfam" id="PF18199">
    <property type="entry name" value="Dynein_C"/>
    <property type="match status" value="1"/>
</dbReference>
<comment type="caution">
    <text evidence="3">The sequence shown here is derived from an EMBL/GenBank/DDBJ whole genome shotgun (WGS) entry which is preliminary data.</text>
</comment>
<gene>
    <name evidence="3" type="ORF">PoB_003415400</name>
</gene>
<dbReference type="Proteomes" id="UP000735302">
    <property type="component" value="Unassembled WGS sequence"/>
</dbReference>
<dbReference type="GO" id="GO:0030286">
    <property type="term" value="C:dynein complex"/>
    <property type="evidence" value="ECO:0007669"/>
    <property type="project" value="InterPro"/>
</dbReference>
<dbReference type="PANTHER" id="PTHR22878:SF63">
    <property type="entry name" value="DYNEIN AXONEMAL HEAVY CHAIN 10"/>
    <property type="match status" value="1"/>
</dbReference>
<dbReference type="GO" id="GO:0007018">
    <property type="term" value="P:microtubule-based movement"/>
    <property type="evidence" value="ECO:0007669"/>
    <property type="project" value="InterPro"/>
</dbReference>
<dbReference type="EMBL" id="BLXT01003903">
    <property type="protein sequence ID" value="GFO07649.1"/>
    <property type="molecule type" value="Genomic_DNA"/>
</dbReference>
<feature type="region of interest" description="Disordered" evidence="1">
    <location>
        <begin position="25"/>
        <end position="45"/>
    </location>
</feature>
<dbReference type="Gene3D" id="3.10.490.20">
    <property type="match status" value="1"/>
</dbReference>
<proteinExistence type="predicted"/>
<dbReference type="InterPro" id="IPR026983">
    <property type="entry name" value="DHC"/>
</dbReference>
<evidence type="ECO:0000256" key="1">
    <source>
        <dbReference type="SAM" id="MobiDB-lite"/>
    </source>
</evidence>
<evidence type="ECO:0000313" key="4">
    <source>
        <dbReference type="Proteomes" id="UP000735302"/>
    </source>
</evidence>
<dbReference type="GO" id="GO:0051959">
    <property type="term" value="F:dynein light intermediate chain binding"/>
    <property type="evidence" value="ECO:0007669"/>
    <property type="project" value="InterPro"/>
</dbReference>
<sequence length="163" mass="18084">MFPFGHVSRGRCLGYRQAVRDEAAAQTAHSAAAHPKGDSHRGTPPQATGGFAKLQVIQTLHSPTVLSILKVIPIEAHRLKLQVDLLTYMLYRLHSQTVLSILKVIPIEAHRLKLQNTIRTPVYVTSQRRNAMGVGLVFEADLATKEHISHWVLQGLCLILNTD</sequence>
<dbReference type="InterPro" id="IPR041228">
    <property type="entry name" value="Dynein_C"/>
</dbReference>